<organism evidence="4 6">
    <name type="scientific">Mycolicibacter kumamotonensis</name>
    <dbReference type="NCBI Taxonomy" id="354243"/>
    <lineage>
        <taxon>Bacteria</taxon>
        <taxon>Bacillati</taxon>
        <taxon>Actinomycetota</taxon>
        <taxon>Actinomycetes</taxon>
        <taxon>Mycobacteriales</taxon>
        <taxon>Mycobacteriaceae</taxon>
        <taxon>Mycolicibacter</taxon>
    </lineage>
</organism>
<reference evidence="5 7" key="2">
    <citation type="submission" date="2017-02" db="EMBL/GenBank/DDBJ databases">
        <title>The new phylogeny of genus Mycobacterium.</title>
        <authorList>
            <person name="Tortoli E."/>
            <person name="Trovato A."/>
            <person name="Cirillo D.M."/>
        </authorList>
    </citation>
    <scope>NUCLEOTIDE SEQUENCE [LARGE SCALE GENOMIC DNA]</scope>
    <source>
        <strain evidence="5 7">DSM 45093</strain>
    </source>
</reference>
<gene>
    <name evidence="4" type="ORF">ACT18_20140</name>
    <name evidence="5" type="ORF">BST28_04615</name>
    <name evidence="3" type="ORF">GWR20_05060</name>
</gene>
<keyword evidence="1" id="KW-1133">Transmembrane helix</keyword>
<protein>
    <submittedName>
        <fullName evidence="5">DUF4126 domain-containing protein</fullName>
    </submittedName>
    <submittedName>
        <fullName evidence="3">DUF4126 family protein</fullName>
    </submittedName>
    <submittedName>
        <fullName evidence="4">Membrane protein</fullName>
    </submittedName>
</protein>
<dbReference type="Proteomes" id="UP000092668">
    <property type="component" value="Unassembled WGS sequence"/>
</dbReference>
<dbReference type="STRING" id="354243.BST28_04615"/>
<dbReference type="PATRIC" id="fig|354243.3.peg.4164"/>
<reference evidence="4 6" key="1">
    <citation type="submission" date="2015-06" db="EMBL/GenBank/DDBJ databases">
        <title>Genome sequence of Mycobacterium kumamotonense strain Roo.</title>
        <authorList>
            <person name="Greninger A.L."/>
            <person name="Cunningham G."/>
            <person name="Miller S."/>
        </authorList>
    </citation>
    <scope>NUCLEOTIDE SEQUENCE [LARGE SCALE GENOMIC DNA]</scope>
    <source>
        <strain evidence="4 6">Roo</strain>
    </source>
</reference>
<evidence type="ECO:0000313" key="3">
    <source>
        <dbReference type="EMBL" id="NDJ88532.1"/>
    </source>
</evidence>
<evidence type="ECO:0000313" key="7">
    <source>
        <dbReference type="Proteomes" id="UP000192713"/>
    </source>
</evidence>
<evidence type="ECO:0000313" key="4">
    <source>
        <dbReference type="EMBL" id="OBY29955.1"/>
    </source>
</evidence>
<evidence type="ECO:0000256" key="1">
    <source>
        <dbReference type="SAM" id="Phobius"/>
    </source>
</evidence>
<dbReference type="OrthoDB" id="9812409at2"/>
<feature type="transmembrane region" description="Helical" evidence="1">
    <location>
        <begin position="105"/>
        <end position="124"/>
    </location>
</feature>
<keyword evidence="6" id="KW-1185">Reference proteome</keyword>
<dbReference type="RefSeq" id="WP_019738474.1">
    <property type="nucleotide sequence ID" value="NZ_JAACYR010000012.1"/>
</dbReference>
<keyword evidence="1" id="KW-0472">Membrane</keyword>
<feature type="domain" description="DUF4126" evidence="2">
    <location>
        <begin position="7"/>
        <end position="155"/>
    </location>
</feature>
<dbReference type="Proteomes" id="UP000192713">
    <property type="component" value="Unassembled WGS sequence"/>
</dbReference>
<dbReference type="EMBL" id="LFOE01000043">
    <property type="protein sequence ID" value="OBY29955.1"/>
    <property type="molecule type" value="Genomic_DNA"/>
</dbReference>
<feature type="transmembrane region" description="Helical" evidence="1">
    <location>
        <begin position="77"/>
        <end position="99"/>
    </location>
</feature>
<evidence type="ECO:0000259" key="2">
    <source>
        <dbReference type="Pfam" id="PF13548"/>
    </source>
</evidence>
<comment type="caution">
    <text evidence="4">The sequence shown here is derived from an EMBL/GenBank/DDBJ whole genome shotgun (WGS) entry which is preliminary data.</text>
</comment>
<dbReference type="InterPro" id="IPR025196">
    <property type="entry name" value="DUF4126"/>
</dbReference>
<accession>A0A1B8SB39</accession>
<dbReference type="Pfam" id="PF13548">
    <property type="entry name" value="DUF4126"/>
    <property type="match status" value="1"/>
</dbReference>
<evidence type="ECO:0000313" key="6">
    <source>
        <dbReference type="Proteomes" id="UP000092668"/>
    </source>
</evidence>
<dbReference type="EMBL" id="JAACYR010000012">
    <property type="protein sequence ID" value="NDJ88532.1"/>
    <property type="molecule type" value="Genomic_DNA"/>
</dbReference>
<keyword evidence="1" id="KW-0812">Transmembrane</keyword>
<evidence type="ECO:0000313" key="8">
    <source>
        <dbReference type="Proteomes" id="UP000466523"/>
    </source>
</evidence>
<proteinExistence type="predicted"/>
<feature type="transmembrane region" description="Helical" evidence="1">
    <location>
        <begin position="136"/>
        <end position="159"/>
    </location>
</feature>
<dbReference type="Proteomes" id="UP000466523">
    <property type="component" value="Unassembled WGS sequence"/>
</dbReference>
<dbReference type="EMBL" id="MVHU01000004">
    <property type="protein sequence ID" value="ORA82274.1"/>
    <property type="molecule type" value="Genomic_DNA"/>
</dbReference>
<sequence>MTHFLVLLLALLIGTVAGLRAFTAPAVMAWAAALHWINLNGTWAEWLSHPVTVTVLTVLAVGELVNDQLPRTPNRTVPLQFAARILLGGFAGAVLGTAWNFTWTALGAAVIGVVIGTLGGFAARQRLVAVNGGHDLPIALLEDAVAVLGGIAIAAFTAVV</sequence>
<reference evidence="3 8" key="3">
    <citation type="submission" date="2020-01" db="EMBL/GenBank/DDBJ databases">
        <authorList>
            <person name="Sanchez-Estrada R."/>
            <person name="Gonzalez-Y-Merchand J.A."/>
            <person name="Rivera-Gutierrez S."/>
        </authorList>
    </citation>
    <scope>NUCLEOTIDE SEQUENCE [LARGE SCALE GENOMIC DNA]</scope>
    <source>
        <strain evidence="3 8">CST 7247</strain>
    </source>
</reference>
<dbReference type="AlphaFoldDB" id="A0A1B8SB39"/>
<name>A0A1B8SB39_9MYCO</name>
<evidence type="ECO:0000313" key="5">
    <source>
        <dbReference type="EMBL" id="ORA82274.1"/>
    </source>
</evidence>
<feature type="transmembrane region" description="Helical" evidence="1">
    <location>
        <begin position="47"/>
        <end position="65"/>
    </location>
</feature>